<evidence type="ECO:0000313" key="2">
    <source>
        <dbReference type="Proteomes" id="UP000078343"/>
    </source>
</evidence>
<dbReference type="Proteomes" id="UP000078343">
    <property type="component" value="Unassembled WGS sequence"/>
</dbReference>
<protein>
    <submittedName>
        <fullName evidence="1">Uncharacterized protein</fullName>
    </submittedName>
</protein>
<gene>
    <name evidence="1" type="ORF">AYL99_02226</name>
</gene>
<evidence type="ECO:0000313" key="1">
    <source>
        <dbReference type="EMBL" id="OAP62999.1"/>
    </source>
</evidence>
<dbReference type="GeneID" id="30006396"/>
<accession>A0A178ZT65</accession>
<comment type="caution">
    <text evidence="1">The sequence shown here is derived from an EMBL/GenBank/DDBJ whole genome shotgun (WGS) entry which is preliminary data.</text>
</comment>
<reference evidence="1 2" key="1">
    <citation type="submission" date="2016-04" db="EMBL/GenBank/DDBJ databases">
        <title>Draft genome of Fonsecaea erecta CBS 125763.</title>
        <authorList>
            <person name="Weiss V.A."/>
            <person name="Vicente V.A."/>
            <person name="Raittz R.T."/>
            <person name="Moreno L.F."/>
            <person name="De Souza E.M."/>
            <person name="Pedrosa F.O."/>
            <person name="Steffens M.B."/>
            <person name="Faoro H."/>
            <person name="Tadra-Sfeir M.Z."/>
            <person name="Najafzadeh M.J."/>
            <person name="Felipe M.S."/>
            <person name="Teixeira M."/>
            <person name="Sun J."/>
            <person name="Xi L."/>
            <person name="Gomes R."/>
            <person name="De Azevedo C.M."/>
            <person name="Salgado C.G."/>
            <person name="Da Silva M.B."/>
            <person name="Nascimento M.F."/>
            <person name="Queiroz-Telles F."/>
            <person name="Attili D.S."/>
            <person name="Gorbushina A."/>
        </authorList>
    </citation>
    <scope>NUCLEOTIDE SEQUENCE [LARGE SCALE GENOMIC DNA]</scope>
    <source>
        <strain evidence="1 2">CBS 125763</strain>
    </source>
</reference>
<dbReference type="AlphaFoldDB" id="A0A178ZT65"/>
<keyword evidence="2" id="KW-1185">Reference proteome</keyword>
<sequence length="145" mass="15331">MSLSVPSPWAELTQLGQHLVLWDRSPMDPDTPRLRTIWLRDLATISASGWAFFVKTVGAEVWENRSHSLRTVGSAGVVSGSKMVCMATTSSIAVLGAMGGRGWSGVSEGKDLLVPAGLSDGVEGCREVVFGHTTTTASVKSARTV</sequence>
<proteinExistence type="predicted"/>
<dbReference type="EMBL" id="LVYI01000002">
    <property type="protein sequence ID" value="OAP62999.1"/>
    <property type="molecule type" value="Genomic_DNA"/>
</dbReference>
<name>A0A178ZT65_9EURO</name>
<organism evidence="1 2">
    <name type="scientific">Fonsecaea erecta</name>
    <dbReference type="NCBI Taxonomy" id="1367422"/>
    <lineage>
        <taxon>Eukaryota</taxon>
        <taxon>Fungi</taxon>
        <taxon>Dikarya</taxon>
        <taxon>Ascomycota</taxon>
        <taxon>Pezizomycotina</taxon>
        <taxon>Eurotiomycetes</taxon>
        <taxon>Chaetothyriomycetidae</taxon>
        <taxon>Chaetothyriales</taxon>
        <taxon>Herpotrichiellaceae</taxon>
        <taxon>Fonsecaea</taxon>
    </lineage>
</organism>
<dbReference type="RefSeq" id="XP_018696366.1">
    <property type="nucleotide sequence ID" value="XM_018833742.1"/>
</dbReference>